<feature type="signal peptide" evidence="1">
    <location>
        <begin position="1"/>
        <end position="18"/>
    </location>
</feature>
<reference evidence="2" key="1">
    <citation type="submission" date="2021-01" db="EMBL/GenBank/DDBJ databases">
        <authorList>
            <person name="Corre E."/>
            <person name="Pelletier E."/>
            <person name="Niang G."/>
            <person name="Scheremetjew M."/>
            <person name="Finn R."/>
            <person name="Kale V."/>
            <person name="Holt S."/>
            <person name="Cochrane G."/>
            <person name="Meng A."/>
            <person name="Brown T."/>
            <person name="Cohen L."/>
        </authorList>
    </citation>
    <scope>NUCLEOTIDE SEQUENCE</scope>
    <source>
        <strain evidence="2">GSO104</strain>
    </source>
</reference>
<protein>
    <submittedName>
        <fullName evidence="2">Uncharacterized protein</fullName>
    </submittedName>
</protein>
<organism evidence="2">
    <name type="scientific">Ditylum brightwellii</name>
    <dbReference type="NCBI Taxonomy" id="49249"/>
    <lineage>
        <taxon>Eukaryota</taxon>
        <taxon>Sar</taxon>
        <taxon>Stramenopiles</taxon>
        <taxon>Ochrophyta</taxon>
        <taxon>Bacillariophyta</taxon>
        <taxon>Mediophyceae</taxon>
        <taxon>Lithodesmiophycidae</taxon>
        <taxon>Lithodesmiales</taxon>
        <taxon>Lithodesmiaceae</taxon>
        <taxon>Ditylum</taxon>
    </lineage>
</organism>
<feature type="chain" id="PRO_5030160962" evidence="1">
    <location>
        <begin position="19"/>
        <end position="330"/>
    </location>
</feature>
<proteinExistence type="predicted"/>
<gene>
    <name evidence="2" type="ORF">DBRI00130_LOCUS43070</name>
</gene>
<evidence type="ECO:0000256" key="1">
    <source>
        <dbReference type="SAM" id="SignalP"/>
    </source>
</evidence>
<keyword evidence="1" id="KW-0732">Signal</keyword>
<sequence length="330" mass="36710">MTTTSLLFLFLLEGAVMGFIPAHYEKIRSSYMEHATYSKFQRAATSSLNMAQQQELYHPFTQVISDVDDTLKSSGGVNVAGVALGGIDVQYERGDFYPGVFQFMLELSMHKLGEGPNESEGDDTGEEDRLYPPKVAVLTARAEEFKVALELKGNSKLAKAFRKTGEKAGIEDWGLGPVLYGSVAEWVIQDRKGLRKFSNFERLIEQDPTGTIMQYVYVGDTGELDQEAGETMLREYPEVVKAVFLHVVSDAPFPRIPPPKLINGRPIVFFRTYVGAAAKAVQLGLMYEEGLMRVIVEAEAALEGVPRSNEKWLDLERDISEAYQTLSADL</sequence>
<dbReference type="AlphaFoldDB" id="A0A6V2PZW2"/>
<evidence type="ECO:0000313" key="2">
    <source>
        <dbReference type="EMBL" id="CAE4666307.1"/>
    </source>
</evidence>
<accession>A0A6V2PZW2</accession>
<dbReference type="EMBL" id="HBNS01059876">
    <property type="protein sequence ID" value="CAE4666307.1"/>
    <property type="molecule type" value="Transcribed_RNA"/>
</dbReference>
<dbReference type="PANTHER" id="PTHR40861:SF1">
    <property type="entry name" value="PHOSPHATIDATE PHOSPHATASE APP1 CATALYTIC DOMAIN-CONTAINING PROTEIN"/>
    <property type="match status" value="1"/>
</dbReference>
<dbReference type="PANTHER" id="PTHR40861">
    <property type="entry name" value="DUF2183 DOMAIN-CONTAINING PROTEIN"/>
    <property type="match status" value="1"/>
</dbReference>
<name>A0A6V2PZW2_9STRA</name>